<evidence type="ECO:0000313" key="1">
    <source>
        <dbReference type="EMBL" id="SBQ36230.1"/>
    </source>
</evidence>
<proteinExistence type="predicted"/>
<dbReference type="AlphaFoldDB" id="A0A1A8DPI6"/>
<protein>
    <submittedName>
        <fullName evidence="1">Uncharacterized protein</fullName>
    </submittedName>
</protein>
<feature type="non-terminal residue" evidence="1">
    <location>
        <position position="36"/>
    </location>
</feature>
<organism evidence="1">
    <name type="scientific">Nothobranchius kadleci</name>
    <name type="common">African annual killifish</name>
    <dbReference type="NCBI Taxonomy" id="1051664"/>
    <lineage>
        <taxon>Eukaryota</taxon>
        <taxon>Metazoa</taxon>
        <taxon>Chordata</taxon>
        <taxon>Craniata</taxon>
        <taxon>Vertebrata</taxon>
        <taxon>Euteleostomi</taxon>
        <taxon>Actinopterygii</taxon>
        <taxon>Neopterygii</taxon>
        <taxon>Teleostei</taxon>
        <taxon>Neoteleostei</taxon>
        <taxon>Acanthomorphata</taxon>
        <taxon>Ovalentaria</taxon>
        <taxon>Atherinomorphae</taxon>
        <taxon>Cyprinodontiformes</taxon>
        <taxon>Nothobranchiidae</taxon>
        <taxon>Nothobranchius</taxon>
    </lineage>
</organism>
<dbReference type="EMBL" id="HAEA01007750">
    <property type="protein sequence ID" value="SBQ36230.1"/>
    <property type="molecule type" value="Transcribed_RNA"/>
</dbReference>
<sequence>MEPVEEEVLVKKNGATSVIWTWFAFKESDVEQNDIR</sequence>
<reference evidence="1" key="2">
    <citation type="submission" date="2016-06" db="EMBL/GenBank/DDBJ databases">
        <title>The genome of a short-lived fish provides insights into sex chromosome evolution and the genetic control of aging.</title>
        <authorList>
            <person name="Reichwald K."/>
            <person name="Felder M."/>
            <person name="Petzold A."/>
            <person name="Koch P."/>
            <person name="Groth M."/>
            <person name="Platzer M."/>
        </authorList>
    </citation>
    <scope>NUCLEOTIDE SEQUENCE</scope>
    <source>
        <tissue evidence="1">Brain</tissue>
    </source>
</reference>
<name>A0A1A8DPI6_NOTKA</name>
<gene>
    <name evidence="1" type="primary">CT583712.1</name>
</gene>
<accession>A0A1A8DPI6</accession>
<reference evidence="1" key="1">
    <citation type="submission" date="2016-05" db="EMBL/GenBank/DDBJ databases">
        <authorList>
            <person name="Lavstsen T."/>
            <person name="Jespersen J.S."/>
        </authorList>
    </citation>
    <scope>NUCLEOTIDE SEQUENCE</scope>
    <source>
        <tissue evidence="1">Brain</tissue>
    </source>
</reference>